<evidence type="ECO:0000256" key="1">
    <source>
        <dbReference type="ARBA" id="ARBA00010169"/>
    </source>
</evidence>
<comment type="similarity">
    <text evidence="1">Belongs to the CutA family.</text>
</comment>
<organism evidence="2 3">
    <name type="scientific">Aliarcobacter skirrowii</name>
    <dbReference type="NCBI Taxonomy" id="28200"/>
    <lineage>
        <taxon>Bacteria</taxon>
        <taxon>Pseudomonadati</taxon>
        <taxon>Campylobacterota</taxon>
        <taxon>Epsilonproteobacteria</taxon>
        <taxon>Campylobacterales</taxon>
        <taxon>Arcobacteraceae</taxon>
        <taxon>Aliarcobacter</taxon>
    </lineage>
</organism>
<comment type="caution">
    <text evidence="2">The sequence shown here is derived from an EMBL/GenBank/DDBJ whole genome shotgun (WGS) entry which is preliminary data.</text>
</comment>
<gene>
    <name evidence="2" type="ORF">DF188_01990</name>
</gene>
<dbReference type="SUPFAM" id="SSF54913">
    <property type="entry name" value="GlnB-like"/>
    <property type="match status" value="1"/>
</dbReference>
<dbReference type="STRING" id="28200.GCA_001572935_01576"/>
<evidence type="ECO:0000313" key="2">
    <source>
        <dbReference type="EMBL" id="PWE23471.1"/>
    </source>
</evidence>
<name>A0A2U2C371_9BACT</name>
<dbReference type="InterPro" id="IPR011322">
    <property type="entry name" value="N-reg_PII-like_a/b"/>
</dbReference>
<dbReference type="EMBL" id="QEYI01000001">
    <property type="protein sequence ID" value="PWE23471.1"/>
    <property type="molecule type" value="Genomic_DNA"/>
</dbReference>
<dbReference type="Proteomes" id="UP000245014">
    <property type="component" value="Unassembled WGS sequence"/>
</dbReference>
<dbReference type="RefSeq" id="WP_109065873.1">
    <property type="nucleotide sequence ID" value="NZ_JAUQUO010000001.1"/>
</dbReference>
<dbReference type="InterPro" id="IPR015867">
    <property type="entry name" value="N-reg_PII/ATP_PRibTrfase_C"/>
</dbReference>
<reference evidence="2 3" key="1">
    <citation type="submission" date="2018-05" db="EMBL/GenBank/DDBJ databases">
        <title>Antimicrobial susceptibility testing and genomic analysis of Arcobacter skirrowii strains and one Arcobacter butzleri isolated from German poultry farms.</title>
        <authorList>
            <person name="Haenel I."/>
            <person name="Hotzel H."/>
            <person name="Tomaso H."/>
            <person name="Busch A."/>
        </authorList>
    </citation>
    <scope>NUCLEOTIDE SEQUENCE [LARGE SCALE GENOMIC DNA]</scope>
    <source>
        <strain evidence="3">v</strain>
    </source>
</reference>
<protein>
    <submittedName>
        <fullName evidence="2">Divalent-cation tolerance protein CutA</fullName>
    </submittedName>
</protein>
<dbReference type="GO" id="GO:0005507">
    <property type="term" value="F:copper ion binding"/>
    <property type="evidence" value="ECO:0007669"/>
    <property type="project" value="TreeGrafter"/>
</dbReference>
<dbReference type="GO" id="GO:0010038">
    <property type="term" value="P:response to metal ion"/>
    <property type="evidence" value="ECO:0007669"/>
    <property type="project" value="InterPro"/>
</dbReference>
<dbReference type="PANTHER" id="PTHR23419">
    <property type="entry name" value="DIVALENT CATION TOLERANCE CUTA-RELATED"/>
    <property type="match status" value="1"/>
</dbReference>
<sequence length="103" mass="12113">MNITVIKTTCKDKKEAKKIANSLIKDKLAACVQMQKIKSIYFWNNKLCEDKEILLSIKTKKSLFSQVKDRILELHSYEVPQIIELEITNISENYKKFIEKNTF</sequence>
<evidence type="ECO:0000313" key="3">
    <source>
        <dbReference type="Proteomes" id="UP000245014"/>
    </source>
</evidence>
<accession>A0A2U2C371</accession>
<dbReference type="PANTHER" id="PTHR23419:SF8">
    <property type="entry name" value="FI09726P"/>
    <property type="match status" value="1"/>
</dbReference>
<dbReference type="Pfam" id="PF03091">
    <property type="entry name" value="CutA1"/>
    <property type="match status" value="1"/>
</dbReference>
<dbReference type="AlphaFoldDB" id="A0A2U2C371"/>
<dbReference type="InterPro" id="IPR004323">
    <property type="entry name" value="Ion_tolerance_CutA"/>
</dbReference>
<proteinExistence type="inferred from homology"/>
<dbReference type="Gene3D" id="3.30.70.120">
    <property type="match status" value="1"/>
</dbReference>